<evidence type="ECO:0000256" key="7">
    <source>
        <dbReference type="ARBA" id="ARBA00023242"/>
    </source>
</evidence>
<evidence type="ECO:0000256" key="1">
    <source>
        <dbReference type="ARBA" id="ARBA00004123"/>
    </source>
</evidence>
<dbReference type="GO" id="GO:0003712">
    <property type="term" value="F:transcription coregulator activity"/>
    <property type="evidence" value="ECO:0007669"/>
    <property type="project" value="TreeGrafter"/>
</dbReference>
<dbReference type="EMBL" id="CABDUW010000032">
    <property type="protein sequence ID" value="VTJ53718.1"/>
    <property type="molecule type" value="Genomic_DNA"/>
</dbReference>
<evidence type="ECO:0000313" key="11">
    <source>
        <dbReference type="EMBL" id="VTJ53718.1"/>
    </source>
</evidence>
<organism evidence="11 12">
    <name type="scientific">Marmota monax</name>
    <name type="common">Woodchuck</name>
    <dbReference type="NCBI Taxonomy" id="9995"/>
    <lineage>
        <taxon>Eukaryota</taxon>
        <taxon>Metazoa</taxon>
        <taxon>Chordata</taxon>
        <taxon>Craniata</taxon>
        <taxon>Vertebrata</taxon>
        <taxon>Euteleostomi</taxon>
        <taxon>Mammalia</taxon>
        <taxon>Eutheria</taxon>
        <taxon>Euarchontoglires</taxon>
        <taxon>Glires</taxon>
        <taxon>Rodentia</taxon>
        <taxon>Sciuromorpha</taxon>
        <taxon>Sciuridae</taxon>
        <taxon>Xerinae</taxon>
        <taxon>Marmotini</taxon>
        <taxon>Marmota</taxon>
    </lineage>
</organism>
<evidence type="ECO:0000313" key="12">
    <source>
        <dbReference type="Proteomes" id="UP000335636"/>
    </source>
</evidence>
<gene>
    <name evidence="10" type="ORF">GHT09_015467</name>
    <name evidence="11" type="ORF">MONAX_5E011003</name>
</gene>
<evidence type="ECO:0000259" key="9">
    <source>
        <dbReference type="PROSITE" id="PS50853"/>
    </source>
</evidence>
<dbReference type="InterPro" id="IPR031870">
    <property type="entry name" value="ATF7IP_BD"/>
</dbReference>
<reference evidence="10" key="2">
    <citation type="submission" date="2020-08" db="EMBL/GenBank/DDBJ databases">
        <authorList>
            <person name="Shumante A."/>
            <person name="Zimin A.V."/>
            <person name="Puiu D."/>
            <person name="Salzberg S.L."/>
        </authorList>
    </citation>
    <scope>NUCLEOTIDE SEQUENCE</scope>
    <source>
        <strain evidence="10">WC2-LM</strain>
        <tissue evidence="10">Liver</tissue>
    </source>
</reference>
<keyword evidence="4" id="KW-0805">Transcription regulation</keyword>
<dbReference type="GO" id="GO:0005634">
    <property type="term" value="C:nucleus"/>
    <property type="evidence" value="ECO:0007669"/>
    <property type="project" value="UniProtKB-SubCell"/>
</dbReference>
<evidence type="ECO:0000256" key="3">
    <source>
        <dbReference type="ARBA" id="ARBA00022491"/>
    </source>
</evidence>
<evidence type="ECO:0000256" key="6">
    <source>
        <dbReference type="ARBA" id="ARBA00023163"/>
    </source>
</evidence>
<dbReference type="Proteomes" id="UP000662637">
    <property type="component" value="Unassembled WGS sequence"/>
</dbReference>
<dbReference type="InterPro" id="IPR056565">
    <property type="entry name" value="Fn3_ATF7IP"/>
</dbReference>
<name>A0A5E4A9A0_MARMO</name>
<evidence type="ECO:0000256" key="4">
    <source>
        <dbReference type="ARBA" id="ARBA00023015"/>
    </source>
</evidence>
<keyword evidence="3" id="KW-0678">Repressor</keyword>
<dbReference type="EMBL" id="WJEC01008671">
    <property type="protein sequence ID" value="KAF7461231.1"/>
    <property type="molecule type" value="Genomic_DNA"/>
</dbReference>
<dbReference type="PANTHER" id="PTHR23210">
    <property type="entry name" value="ACTIVATING TRANSCRIPTION FACTOR 7 INTERACTING PROTEIN"/>
    <property type="match status" value="1"/>
</dbReference>
<dbReference type="InterPro" id="IPR003961">
    <property type="entry name" value="FN3_dom"/>
</dbReference>
<feature type="region of interest" description="Disordered" evidence="8">
    <location>
        <begin position="491"/>
        <end position="518"/>
    </location>
</feature>
<dbReference type="AlphaFoldDB" id="A0A5E4A9A0"/>
<dbReference type="Pfam" id="PF16788">
    <property type="entry name" value="ATF7IP_BD"/>
    <property type="match status" value="1"/>
</dbReference>
<reference evidence="11 12" key="1">
    <citation type="submission" date="2019-04" db="EMBL/GenBank/DDBJ databases">
        <authorList>
            <person name="Alioto T."/>
            <person name="Alioto T."/>
        </authorList>
    </citation>
    <scope>NUCLEOTIDE SEQUENCE [LARGE SCALE GENOMIC DNA]</scope>
</reference>
<dbReference type="GO" id="GO:0006355">
    <property type="term" value="P:regulation of DNA-templated transcription"/>
    <property type="evidence" value="ECO:0007669"/>
    <property type="project" value="TreeGrafter"/>
</dbReference>
<comment type="similarity">
    <text evidence="2">Belongs to the MCAF family.</text>
</comment>
<dbReference type="Proteomes" id="UP000335636">
    <property type="component" value="Unassembled WGS sequence"/>
</dbReference>
<proteinExistence type="inferred from homology"/>
<dbReference type="PANTHER" id="PTHR23210:SF23">
    <property type="entry name" value="ACTIVATING TRANSCRIPTION FACTOR 7-INTERACTING PROTEIN 2"/>
    <property type="match status" value="1"/>
</dbReference>
<dbReference type="Pfam" id="PF16794">
    <property type="entry name" value="fn3_4"/>
    <property type="match status" value="1"/>
</dbReference>
<dbReference type="PROSITE" id="PS50853">
    <property type="entry name" value="FN3"/>
    <property type="match status" value="1"/>
</dbReference>
<feature type="compositionally biased region" description="Polar residues" evidence="8">
    <location>
        <begin position="506"/>
        <end position="515"/>
    </location>
</feature>
<dbReference type="InterPro" id="IPR026085">
    <property type="entry name" value="ATF7-int"/>
</dbReference>
<keyword evidence="12" id="KW-1185">Reference proteome</keyword>
<evidence type="ECO:0000313" key="10">
    <source>
        <dbReference type="EMBL" id="KAF7461231.1"/>
    </source>
</evidence>
<evidence type="ECO:0000256" key="8">
    <source>
        <dbReference type="SAM" id="MobiDB-lite"/>
    </source>
</evidence>
<accession>A0A5E4A9A0</accession>
<evidence type="ECO:0000256" key="2">
    <source>
        <dbReference type="ARBA" id="ARBA00010344"/>
    </source>
</evidence>
<keyword evidence="6" id="KW-0804">Transcription</keyword>
<keyword evidence="7" id="KW-0539">Nucleus</keyword>
<keyword evidence="5" id="KW-0010">Activator</keyword>
<feature type="domain" description="Fibronectin type-III" evidence="9">
    <location>
        <begin position="601"/>
        <end position="708"/>
    </location>
</feature>
<dbReference type="GO" id="GO:0005667">
    <property type="term" value="C:transcription regulator complex"/>
    <property type="evidence" value="ECO:0007669"/>
    <property type="project" value="TreeGrafter"/>
</dbReference>
<feature type="region of interest" description="Disordered" evidence="8">
    <location>
        <begin position="436"/>
        <end position="459"/>
    </location>
</feature>
<protein>
    <submittedName>
        <fullName evidence="10">Activating transcription factor 7-interacting protein 2</fullName>
    </submittedName>
</protein>
<sequence length="708" mass="80023">MASPDRSERKILKAKKTMPTSCRKQVEILNKSKNVEALRTAEIESNVPSGSQNLSTGVLTSKCKHSENVDSSLNSNKNSVFSQKSIVVPKNLVKPVEEIVDSKTRLEHNDEQVVCHYQKPRRTLDSPSRLFIQRAEDSQNTSETHLEYQTKVEGSFFELEENYNLKPICCPPDVLSDVVQNTLNDKRIDKMVSNLEANSNSESLYKRQNDILSPNSHFLPVEKTSCMVNLVNSSSCIADILKTEESSRTCHSSISYCESTDSKWQSLLDTDGNNILFIRKSGFSKLLMNSFPSMDLACELHGHNQKKRTLSENKENVKRMKTSEPINENICVALEKQTALLEQVRHLIRHEICSINHKLFDKKLKELNERIGKMQCRNKHEATADELFAKITRLQRRIRTVLLSQRKALEPNTLSNNLACQITNSETMNFGRNQESINNPNERVTSVNSESSNPFKKANENINLSPDCVEFVSESNNDDVMLISVESPNLTTPVTSNPTDIRKTASRNFNNSPNATPEVRSVKKKLDFVIDLTKEALSNFNTEIPAPTQESRWKAALNSKEIIPVAENTAEDFDSFEHLPPLPEPPPLLPELVDKIQDTLPPQKPELKVKRVLRPMGIALTWNISEVNPRCAPVESYHLFLCHENSTTKLIWKKIGGIKAFPLPMACTLSQLLTSDKYYFTIQSKDIFGRYGPFSDIKSVPGFSTNLT</sequence>
<evidence type="ECO:0000256" key="5">
    <source>
        <dbReference type="ARBA" id="ARBA00023159"/>
    </source>
</evidence>
<comment type="subcellular location">
    <subcellularLocation>
        <location evidence="1">Nucleus</location>
    </subcellularLocation>
</comment>